<comment type="caution">
    <text evidence="2">The sequence shown here is derived from an EMBL/GenBank/DDBJ whole genome shotgun (WGS) entry which is preliminary data.</text>
</comment>
<feature type="region of interest" description="Disordered" evidence="1">
    <location>
        <begin position="92"/>
        <end position="128"/>
    </location>
</feature>
<dbReference type="PANTHER" id="PTHR38116:SF1">
    <property type="entry name" value="BZIP DOMAIN-CONTAINING PROTEIN"/>
    <property type="match status" value="1"/>
</dbReference>
<accession>A0A3D8R0U6</accession>
<dbReference type="PANTHER" id="PTHR38116">
    <property type="entry name" value="CHROMOSOME 7, WHOLE GENOME SHOTGUN SEQUENCE"/>
    <property type="match status" value="1"/>
</dbReference>
<gene>
    <name evidence="2" type="ORF">BP6252_09058</name>
</gene>
<evidence type="ECO:0000313" key="3">
    <source>
        <dbReference type="Proteomes" id="UP000256645"/>
    </source>
</evidence>
<keyword evidence="3" id="KW-1185">Reference proteome</keyword>
<evidence type="ECO:0008006" key="4">
    <source>
        <dbReference type="Google" id="ProtNLM"/>
    </source>
</evidence>
<evidence type="ECO:0000256" key="1">
    <source>
        <dbReference type="SAM" id="MobiDB-lite"/>
    </source>
</evidence>
<dbReference type="Pfam" id="PF11905">
    <property type="entry name" value="DUF3425"/>
    <property type="match status" value="1"/>
</dbReference>
<sequence>MAEKRVSAVELTTMPQQTEVRGPEDDWTGVTSAAERRKLQNRLNQRLYRRRRGAKPKWPTPTPVHPATINPGPTAAQKELLKKFRGLIRAVTTPDPKDSSTPSSHDSSQQPLLGKTNVTRTARPCLASQVTPTELRQMTEKYEAMARQDFLLGSPRVDQLLTLIQFNVFRALLKNTVTMGWDFAWLECEEPISPWNRTDADAQQPALCPASLRPTPVQRTIVHHPWIDLWPIPRMRDNLLLAGETYDEDRLCNDLVEFCEIPNEQTGLIVWGEPWDPAGWEV</sequence>
<protein>
    <recommendedName>
        <fullName evidence="4">BZIP domain-containing protein</fullName>
    </recommendedName>
</protein>
<feature type="compositionally biased region" description="Low complexity" evidence="1">
    <location>
        <begin position="99"/>
        <end position="108"/>
    </location>
</feature>
<reference evidence="2 3" key="1">
    <citation type="journal article" date="2018" name="IMA Fungus">
        <title>IMA Genome-F 9: Draft genome sequence of Annulohypoxylon stygium, Aspergillus mulundensis, Berkeleyomyces basicola (syn. Thielaviopsis basicola), Ceratocystis smalleyi, two Cercospora beticola strains, Coleophoma cylindrospora, Fusarium fracticaudum, Phialophora cf. hyalina, and Morchella septimelata.</title>
        <authorList>
            <person name="Wingfield B.D."/>
            <person name="Bills G.F."/>
            <person name="Dong Y."/>
            <person name="Huang W."/>
            <person name="Nel W.J."/>
            <person name="Swalarsk-Parry B.S."/>
            <person name="Vaghefi N."/>
            <person name="Wilken P.M."/>
            <person name="An Z."/>
            <person name="de Beer Z.W."/>
            <person name="De Vos L."/>
            <person name="Chen L."/>
            <person name="Duong T.A."/>
            <person name="Gao Y."/>
            <person name="Hammerbacher A."/>
            <person name="Kikkert J.R."/>
            <person name="Li Y."/>
            <person name="Li H."/>
            <person name="Li K."/>
            <person name="Li Q."/>
            <person name="Liu X."/>
            <person name="Ma X."/>
            <person name="Naidoo K."/>
            <person name="Pethybridge S.J."/>
            <person name="Sun J."/>
            <person name="Steenkamp E.T."/>
            <person name="van der Nest M.A."/>
            <person name="van Wyk S."/>
            <person name="Wingfield M.J."/>
            <person name="Xiong C."/>
            <person name="Yue Q."/>
            <person name="Zhang X."/>
        </authorList>
    </citation>
    <scope>NUCLEOTIDE SEQUENCE [LARGE SCALE GENOMIC DNA]</scope>
    <source>
        <strain evidence="2 3">BP6252</strain>
    </source>
</reference>
<dbReference type="Proteomes" id="UP000256645">
    <property type="component" value="Unassembled WGS sequence"/>
</dbReference>
<dbReference type="OrthoDB" id="2245989at2759"/>
<proteinExistence type="predicted"/>
<dbReference type="InterPro" id="IPR021833">
    <property type="entry name" value="DUF3425"/>
</dbReference>
<feature type="region of interest" description="Disordered" evidence="1">
    <location>
        <begin position="1"/>
        <end position="72"/>
    </location>
</feature>
<organism evidence="2 3">
    <name type="scientific">Coleophoma cylindrospora</name>
    <dbReference type="NCBI Taxonomy" id="1849047"/>
    <lineage>
        <taxon>Eukaryota</taxon>
        <taxon>Fungi</taxon>
        <taxon>Dikarya</taxon>
        <taxon>Ascomycota</taxon>
        <taxon>Pezizomycotina</taxon>
        <taxon>Leotiomycetes</taxon>
        <taxon>Helotiales</taxon>
        <taxon>Dermateaceae</taxon>
        <taxon>Coleophoma</taxon>
    </lineage>
</organism>
<dbReference type="AlphaFoldDB" id="A0A3D8R0U6"/>
<evidence type="ECO:0000313" key="2">
    <source>
        <dbReference type="EMBL" id="RDW67662.1"/>
    </source>
</evidence>
<dbReference type="EMBL" id="PDLM01000010">
    <property type="protein sequence ID" value="RDW67662.1"/>
    <property type="molecule type" value="Genomic_DNA"/>
</dbReference>
<name>A0A3D8R0U6_9HELO</name>
<dbReference type="CDD" id="cd14688">
    <property type="entry name" value="bZIP_YAP"/>
    <property type="match status" value="1"/>
</dbReference>